<evidence type="ECO:0000259" key="1">
    <source>
        <dbReference type="Pfam" id="PF07687"/>
    </source>
</evidence>
<dbReference type="PANTHER" id="PTHR30575">
    <property type="entry name" value="PEPTIDASE M20"/>
    <property type="match status" value="1"/>
</dbReference>
<feature type="domain" description="Peptidase M20 dimerisation" evidence="1">
    <location>
        <begin position="224"/>
        <end position="313"/>
    </location>
</feature>
<dbReference type="InterPro" id="IPR011650">
    <property type="entry name" value="Peptidase_M20_dimer"/>
</dbReference>
<dbReference type="Gene3D" id="3.40.630.10">
    <property type="entry name" value="Zn peptidases"/>
    <property type="match status" value="2"/>
</dbReference>
<keyword evidence="3" id="KW-1185">Reference proteome</keyword>
<comment type="caution">
    <text evidence="2">The sequence shown here is derived from an EMBL/GenBank/DDBJ whole genome shotgun (WGS) entry which is preliminary data.</text>
</comment>
<accession>A0ABU2FLY2</accession>
<dbReference type="NCBIfam" id="TIGR01891">
    <property type="entry name" value="amidohydrolases"/>
    <property type="match status" value="1"/>
</dbReference>
<gene>
    <name evidence="2" type="ORF">NDI86_04120</name>
</gene>
<dbReference type="InterPro" id="IPR002933">
    <property type="entry name" value="Peptidase_M20"/>
</dbReference>
<dbReference type="InterPro" id="IPR052030">
    <property type="entry name" value="Peptidase_M20/M20A_hydrolases"/>
</dbReference>
<name>A0ABU2FLY2_9EURY</name>
<dbReference type="Pfam" id="PF07687">
    <property type="entry name" value="M20_dimer"/>
    <property type="match status" value="1"/>
</dbReference>
<dbReference type="EMBL" id="JAMQOS010000001">
    <property type="protein sequence ID" value="MDS0281297.1"/>
    <property type="molecule type" value="Genomic_DNA"/>
</dbReference>
<dbReference type="SUPFAM" id="SSF55031">
    <property type="entry name" value="Bacterial exopeptidase dimerisation domain"/>
    <property type="match status" value="1"/>
</dbReference>
<dbReference type="InterPro" id="IPR017439">
    <property type="entry name" value="Amidohydrolase"/>
</dbReference>
<dbReference type="PIRSF" id="PIRSF005962">
    <property type="entry name" value="Pept_M20D_amidohydro"/>
    <property type="match status" value="1"/>
</dbReference>
<evidence type="ECO:0000313" key="3">
    <source>
        <dbReference type="Proteomes" id="UP001268864"/>
    </source>
</evidence>
<dbReference type="SUPFAM" id="SSF53187">
    <property type="entry name" value="Zn-dependent exopeptidases"/>
    <property type="match status" value="1"/>
</dbReference>
<proteinExistence type="predicted"/>
<protein>
    <submittedName>
        <fullName evidence="2">Amidohydrolase</fullName>
    </submittedName>
</protein>
<reference evidence="2 3" key="1">
    <citation type="submission" date="2022-06" db="EMBL/GenBank/DDBJ databases">
        <title>Halomicroarcula sp. a new haloarchaeum isolate from saline soil.</title>
        <authorList>
            <person name="Strakova D."/>
            <person name="Galisteo C."/>
            <person name="Sanchez-Porro C."/>
            <person name="Ventosa A."/>
        </authorList>
    </citation>
    <scope>NUCLEOTIDE SEQUENCE [LARGE SCALE GENOMIC DNA]</scope>
    <source>
        <strain evidence="2 3">S3CR25-11</strain>
    </source>
</reference>
<dbReference type="PANTHER" id="PTHR30575:SF3">
    <property type="entry name" value="PEPTIDASE M20 DIMERISATION DOMAIN-CONTAINING PROTEIN"/>
    <property type="match status" value="1"/>
</dbReference>
<dbReference type="Gene3D" id="3.30.70.360">
    <property type="match status" value="1"/>
</dbReference>
<dbReference type="RefSeq" id="WP_310899134.1">
    <property type="nucleotide sequence ID" value="NZ_JAMQOS010000001.1"/>
</dbReference>
<dbReference type="Proteomes" id="UP001268864">
    <property type="component" value="Unassembled WGS sequence"/>
</dbReference>
<organism evidence="2 3">
    <name type="scientific">Haloarcula onubensis</name>
    <dbReference type="NCBI Taxonomy" id="2950539"/>
    <lineage>
        <taxon>Archaea</taxon>
        <taxon>Methanobacteriati</taxon>
        <taxon>Methanobacteriota</taxon>
        <taxon>Stenosarchaea group</taxon>
        <taxon>Halobacteria</taxon>
        <taxon>Halobacteriales</taxon>
        <taxon>Haloarculaceae</taxon>
        <taxon>Haloarcula</taxon>
    </lineage>
</organism>
<sequence>MDQQRRERLVTLRRELHRHPEPAWCEYWTTSRIVTELERVGVDELLVGPDLLDADARMAVPDEATRDDWHDRAREAGAREDVLERCEGGFTGALATVERGDGPTVALRVDVDALPITESDEGGHAPAEADFRSDNEGFMHACGHDAHATIGVGVLEAVVESDFSGTFKLLFQPAEEVIGGGRAVAESGVLDDVDHLLALHVGLDHPTGEVVAGVNGFLAVRQFAAEFRGESAHAGGHPAAGRDAVQALAAAVTNLHAIRRHEDGATRVNAGVVSGGTATNIVPESARIEGEVRGETTALMEYMSERADDVIEHAAGMHDCEASVRTTAQAPSAESDAALADVVYAVAEGVDGVDSVLHSAPLGGSEDATYLMDRVQERGGRASFVGIGTDHPGGHHTPTFDVDERTLDIGVDVLAGALARLW</sequence>
<evidence type="ECO:0000313" key="2">
    <source>
        <dbReference type="EMBL" id="MDS0281297.1"/>
    </source>
</evidence>
<dbReference type="Pfam" id="PF01546">
    <property type="entry name" value="Peptidase_M20"/>
    <property type="match status" value="1"/>
</dbReference>
<dbReference type="InterPro" id="IPR036264">
    <property type="entry name" value="Bact_exopeptidase_dim_dom"/>
</dbReference>